<protein>
    <submittedName>
        <fullName evidence="2">ATP-grasp ribosomal peptide maturase</fullName>
    </submittedName>
</protein>
<evidence type="ECO:0000259" key="1">
    <source>
        <dbReference type="Pfam" id="PF21068"/>
    </source>
</evidence>
<evidence type="ECO:0000313" key="2">
    <source>
        <dbReference type="EMBL" id="MBB5858300.1"/>
    </source>
</evidence>
<dbReference type="GO" id="GO:0018169">
    <property type="term" value="F:ribosomal S6-glutamic acid ligase activity"/>
    <property type="evidence" value="ECO:0007669"/>
    <property type="project" value="TreeGrafter"/>
</dbReference>
<reference evidence="2 3" key="1">
    <citation type="submission" date="2020-08" db="EMBL/GenBank/DDBJ databases">
        <title>Sequencing the genomes of 1000 actinobacteria strains.</title>
        <authorList>
            <person name="Klenk H.-P."/>
        </authorList>
    </citation>
    <scope>NUCLEOTIDE SEQUENCE [LARGE SCALE GENOMIC DNA]</scope>
    <source>
        <strain evidence="2 3">DSM 45272</strain>
    </source>
</reference>
<dbReference type="Pfam" id="PF21068">
    <property type="entry name" value="ATPgraspMvdD"/>
    <property type="match status" value="1"/>
</dbReference>
<dbReference type="GO" id="GO:0009432">
    <property type="term" value="P:SOS response"/>
    <property type="evidence" value="ECO:0007669"/>
    <property type="project" value="TreeGrafter"/>
</dbReference>
<comment type="caution">
    <text evidence="2">The sequence shown here is derived from an EMBL/GenBank/DDBJ whole genome shotgun (WGS) entry which is preliminary data.</text>
</comment>
<proteinExistence type="predicted"/>
<dbReference type="SUPFAM" id="SSF56059">
    <property type="entry name" value="Glutathione synthetase ATP-binding domain-like"/>
    <property type="match status" value="1"/>
</dbReference>
<dbReference type="PANTHER" id="PTHR21621:SF0">
    <property type="entry name" value="BETA-CITRYLGLUTAMATE SYNTHASE B-RELATED"/>
    <property type="match status" value="1"/>
</dbReference>
<dbReference type="InterPro" id="IPR026449">
    <property type="entry name" value="GRASP_SAV_5884"/>
</dbReference>
<name>A0A841BGZ9_9PSEU</name>
<dbReference type="EMBL" id="JACHMX010000001">
    <property type="protein sequence ID" value="MBB5858300.1"/>
    <property type="molecule type" value="Genomic_DNA"/>
</dbReference>
<dbReference type="PANTHER" id="PTHR21621">
    <property type="entry name" value="RIBOSOMAL PROTEIN S6 MODIFICATION PROTEIN"/>
    <property type="match status" value="1"/>
</dbReference>
<dbReference type="GO" id="GO:0005737">
    <property type="term" value="C:cytoplasm"/>
    <property type="evidence" value="ECO:0007669"/>
    <property type="project" value="TreeGrafter"/>
</dbReference>
<dbReference type="Gene3D" id="3.30.470.20">
    <property type="entry name" value="ATP-grasp fold, B domain"/>
    <property type="match status" value="1"/>
</dbReference>
<keyword evidence="3" id="KW-1185">Reference proteome</keyword>
<gene>
    <name evidence="2" type="ORF">HDA45_008387</name>
</gene>
<feature type="domain" description="MvdD-like pre-ATP grasp" evidence="1">
    <location>
        <begin position="2"/>
        <end position="116"/>
    </location>
</feature>
<dbReference type="RefSeq" id="WP_184905094.1">
    <property type="nucleotide sequence ID" value="NZ_JACHMX010000001.1"/>
</dbReference>
<dbReference type="NCBIfam" id="TIGR04187">
    <property type="entry name" value="GRASP_SAV_5884"/>
    <property type="match status" value="1"/>
</dbReference>
<sequence>MTVLILASERDFTADRMVAALERRGTPVARVDTAWFPRYCTIDARLRNGRWMGTLSAHSRTIALEGLRSVWYRSPSAFTFPAELSATERNWAMSETKLGLGGVLTSLAVRWINHPSRNADAAYKPVQLTTAVQCGLSVADTLVTSVRTSVHEFVDGGETITKAFGAAAVIEDGGRKTTLTDRVTADTVADLRGLEVAAHQFQRWIPKAHEARVIVVGEHVFAAGIYARTPKTYLDYRNDYLNLRYRRLEPPETIAGGILRYCRAFGLAYGAFDFVIRPDGEWVFLECNAGGQYGWIEDAIAAPITDTIADLLTQGETS</sequence>
<accession>A0A841BGZ9</accession>
<dbReference type="InterPro" id="IPR048936">
    <property type="entry name" value="MvdD-like_ATPgrasp"/>
</dbReference>
<dbReference type="AlphaFoldDB" id="A0A841BGZ9"/>
<organism evidence="2 3">
    <name type="scientific">Amycolatopsis umgeniensis</name>
    <dbReference type="NCBI Taxonomy" id="336628"/>
    <lineage>
        <taxon>Bacteria</taxon>
        <taxon>Bacillati</taxon>
        <taxon>Actinomycetota</taxon>
        <taxon>Actinomycetes</taxon>
        <taxon>Pseudonocardiales</taxon>
        <taxon>Pseudonocardiaceae</taxon>
        <taxon>Amycolatopsis</taxon>
    </lineage>
</organism>
<evidence type="ECO:0000313" key="3">
    <source>
        <dbReference type="Proteomes" id="UP000580861"/>
    </source>
</evidence>
<dbReference type="Proteomes" id="UP000580861">
    <property type="component" value="Unassembled WGS sequence"/>
</dbReference>